<gene>
    <name evidence="1" type="ORF">PL963_04390</name>
</gene>
<organism evidence="1 2">
    <name type="scientific">Pseudomonas cerasi</name>
    <dbReference type="NCBI Taxonomy" id="1583341"/>
    <lineage>
        <taxon>Bacteria</taxon>
        <taxon>Pseudomonadati</taxon>
        <taxon>Pseudomonadota</taxon>
        <taxon>Gammaproteobacteria</taxon>
        <taxon>Pseudomonadales</taxon>
        <taxon>Pseudomonadaceae</taxon>
        <taxon>Pseudomonas</taxon>
    </lineage>
</organism>
<dbReference type="Proteomes" id="UP000239025">
    <property type="component" value="Chromosome 1"/>
</dbReference>
<name>A0A193SVA9_9PSED</name>
<dbReference type="EMBL" id="LT963395">
    <property type="protein sequence ID" value="SOS22835.1"/>
    <property type="molecule type" value="Genomic_DNA"/>
</dbReference>
<evidence type="ECO:0000313" key="1">
    <source>
        <dbReference type="EMBL" id="SOS22835.1"/>
    </source>
</evidence>
<dbReference type="AlphaFoldDB" id="A0A193SVA9"/>
<sequence length="120" mass="13128">MYVEGIETLALSPDGRYRVEATPWEAGNSHWVFPPVIIDTQQNCCVFSFKSSLWTADRAIWLDATRVELKLRKYPGGLTGTGIAVAIDCARGTAVYGAGLEIELSKFEEALDTMVGDVKA</sequence>
<proteinExistence type="predicted"/>
<evidence type="ECO:0000313" key="2">
    <source>
        <dbReference type="Proteomes" id="UP000239025"/>
    </source>
</evidence>
<keyword evidence="2" id="KW-1185">Reference proteome</keyword>
<accession>A0A193SVA9</accession>
<reference evidence="2" key="1">
    <citation type="submission" date="2017-11" db="EMBL/GenBank/DDBJ databases">
        <authorList>
            <person name="Blom J."/>
        </authorList>
    </citation>
    <scope>NUCLEOTIDE SEQUENCE [LARGE SCALE GENOMIC DNA]</scope>
</reference>
<protein>
    <submittedName>
        <fullName evidence="1">Uncharacterized protein</fullName>
    </submittedName>
</protein>
<dbReference type="RefSeq" id="WP_065350577.1">
    <property type="nucleotide sequence ID" value="NZ_LT222319.1"/>
</dbReference>